<name>A0A9W6M047_9MICO</name>
<dbReference type="AlphaFoldDB" id="A0A9W6M047"/>
<dbReference type="InterPro" id="IPR011004">
    <property type="entry name" value="Trimer_LpxA-like_sf"/>
</dbReference>
<evidence type="ECO:0000313" key="2">
    <source>
        <dbReference type="Proteomes" id="UP001142372"/>
    </source>
</evidence>
<protein>
    <recommendedName>
        <fullName evidence="3">Transferase</fullName>
    </recommendedName>
</protein>
<dbReference type="Gene3D" id="2.160.10.10">
    <property type="entry name" value="Hexapeptide repeat proteins"/>
    <property type="match status" value="1"/>
</dbReference>
<comment type="caution">
    <text evidence="1">The sequence shown here is derived from an EMBL/GenBank/DDBJ whole genome shotgun (WGS) entry which is preliminary data.</text>
</comment>
<dbReference type="PANTHER" id="PTHR13061">
    <property type="entry name" value="DYNACTIN SUBUNIT P25"/>
    <property type="match status" value="1"/>
</dbReference>
<dbReference type="EMBL" id="BSEN01000006">
    <property type="protein sequence ID" value="GLJ76352.1"/>
    <property type="molecule type" value="Genomic_DNA"/>
</dbReference>
<reference evidence="1" key="2">
    <citation type="submission" date="2023-01" db="EMBL/GenBank/DDBJ databases">
        <authorList>
            <person name="Sun Q."/>
            <person name="Evtushenko L."/>
        </authorList>
    </citation>
    <scope>NUCLEOTIDE SEQUENCE</scope>
    <source>
        <strain evidence="1">VKM Ac-1401</strain>
    </source>
</reference>
<sequence>MEFRHGRAQPRIHPTATVAATAVISGDVEVGAHCRILHGAVITADGGSVRLGDHVIVMENAVIRSTRQNAVGIGDHSLVGPLAYVVGATIEPEVFIATGARVFNGAVIGRGSEVRIDGIVHLRTTLAPGTTVPIGWVAVGDPARILSPDQHDEIWAAQRELDFPGYVFGIDPARLDRPFMVELTERYARALAGNADDEQV</sequence>
<evidence type="ECO:0000313" key="1">
    <source>
        <dbReference type="EMBL" id="GLJ76352.1"/>
    </source>
</evidence>
<dbReference type="Proteomes" id="UP001142372">
    <property type="component" value="Unassembled WGS sequence"/>
</dbReference>
<dbReference type="InterPro" id="IPR050484">
    <property type="entry name" value="Transf_Hexapept/Carb_Anhydrase"/>
</dbReference>
<proteinExistence type="predicted"/>
<keyword evidence="2" id="KW-1185">Reference proteome</keyword>
<evidence type="ECO:0008006" key="3">
    <source>
        <dbReference type="Google" id="ProtNLM"/>
    </source>
</evidence>
<dbReference type="PANTHER" id="PTHR13061:SF29">
    <property type="entry name" value="GAMMA CARBONIC ANHYDRASE-LIKE 1, MITOCHONDRIAL-RELATED"/>
    <property type="match status" value="1"/>
</dbReference>
<dbReference type="SUPFAM" id="SSF51161">
    <property type="entry name" value="Trimeric LpxA-like enzymes"/>
    <property type="match status" value="1"/>
</dbReference>
<dbReference type="RefSeq" id="WP_271177006.1">
    <property type="nucleotide sequence ID" value="NZ_BAAAJO010000005.1"/>
</dbReference>
<reference evidence="1" key="1">
    <citation type="journal article" date="2014" name="Int. J. Syst. Evol. Microbiol.">
        <title>Complete genome sequence of Corynebacterium casei LMG S-19264T (=DSM 44701T), isolated from a smear-ripened cheese.</title>
        <authorList>
            <consortium name="US DOE Joint Genome Institute (JGI-PGF)"/>
            <person name="Walter F."/>
            <person name="Albersmeier A."/>
            <person name="Kalinowski J."/>
            <person name="Ruckert C."/>
        </authorList>
    </citation>
    <scope>NUCLEOTIDE SEQUENCE</scope>
    <source>
        <strain evidence="1">VKM Ac-1401</strain>
    </source>
</reference>
<gene>
    <name evidence="1" type="ORF">GCM10017584_19260</name>
</gene>
<accession>A0A9W6M047</accession>
<organism evidence="1 2">
    <name type="scientific">Leifsonia poae</name>
    <dbReference type="NCBI Taxonomy" id="110933"/>
    <lineage>
        <taxon>Bacteria</taxon>
        <taxon>Bacillati</taxon>
        <taxon>Actinomycetota</taxon>
        <taxon>Actinomycetes</taxon>
        <taxon>Micrococcales</taxon>
        <taxon>Microbacteriaceae</taxon>
        <taxon>Leifsonia</taxon>
    </lineage>
</organism>